<dbReference type="PROSITE" id="PS51296">
    <property type="entry name" value="RIESKE"/>
    <property type="match status" value="1"/>
</dbReference>
<keyword evidence="4" id="KW-0411">Iron-sulfur</keyword>
<organism evidence="7 8">
    <name type="scientific">Halopelagius longus</name>
    <dbReference type="NCBI Taxonomy" id="1236180"/>
    <lineage>
        <taxon>Archaea</taxon>
        <taxon>Methanobacteriati</taxon>
        <taxon>Methanobacteriota</taxon>
        <taxon>Stenosarchaea group</taxon>
        <taxon>Halobacteria</taxon>
        <taxon>Halobacteriales</taxon>
        <taxon>Haloferacaceae</taxon>
    </lineage>
</organism>
<reference evidence="7" key="2">
    <citation type="submission" date="2016-10" db="EMBL/GenBank/DDBJ databases">
        <authorList>
            <person name="de Groot N.N."/>
        </authorList>
    </citation>
    <scope>NUCLEOTIDE SEQUENCE [LARGE SCALE GENOMIC DNA]</scope>
    <source>
        <strain evidence="7">CGMCC 1.12397</strain>
    </source>
</reference>
<name>A0A1H1DCM8_9EURY</name>
<dbReference type="PANTHER" id="PTHR40261:SF1">
    <property type="entry name" value="RIESKE DOMAIN-CONTAINING PROTEIN"/>
    <property type="match status" value="1"/>
</dbReference>
<dbReference type="Proteomes" id="UP000255421">
    <property type="component" value="Unassembled WGS sequence"/>
</dbReference>
<gene>
    <name evidence="6" type="ORF">DWB78_05690</name>
    <name evidence="7" type="ORF">SAMN05216278_2336</name>
</gene>
<evidence type="ECO:0000313" key="8">
    <source>
        <dbReference type="Proteomes" id="UP000199289"/>
    </source>
</evidence>
<proteinExistence type="predicted"/>
<dbReference type="InterPro" id="IPR017941">
    <property type="entry name" value="Rieske_2Fe-2S"/>
</dbReference>
<accession>A0A1H1DCM8</accession>
<evidence type="ECO:0000256" key="2">
    <source>
        <dbReference type="ARBA" id="ARBA00022723"/>
    </source>
</evidence>
<evidence type="ECO:0000256" key="3">
    <source>
        <dbReference type="ARBA" id="ARBA00023004"/>
    </source>
</evidence>
<evidence type="ECO:0000256" key="1">
    <source>
        <dbReference type="ARBA" id="ARBA00022714"/>
    </source>
</evidence>
<dbReference type="EMBL" id="QQST01000001">
    <property type="protein sequence ID" value="RDI71267.1"/>
    <property type="molecule type" value="Genomic_DNA"/>
</dbReference>
<feature type="domain" description="Rieske" evidence="5">
    <location>
        <begin position="5"/>
        <end position="110"/>
    </location>
</feature>
<sequence>MDDSRRIAAADEVPEDGTLLFTVSEDGDRTEAILTRLDDGTIAAFSNYCPHWTDVRLDKGSGALVRNGELVCQKHGATFERDSGVCNFGPCEGAVLETIDVTVEEGSVLLTDDDYAFENLGASQEYDRSSGNQIGF</sequence>
<keyword evidence="1" id="KW-0001">2Fe-2S</keyword>
<dbReference type="CDD" id="cd03467">
    <property type="entry name" value="Rieske"/>
    <property type="match status" value="1"/>
</dbReference>
<keyword evidence="3" id="KW-0408">Iron</keyword>
<keyword evidence="7" id="KW-0560">Oxidoreductase</keyword>
<dbReference type="EMBL" id="FNKQ01000003">
    <property type="protein sequence ID" value="SDQ73989.1"/>
    <property type="molecule type" value="Genomic_DNA"/>
</dbReference>
<evidence type="ECO:0000313" key="9">
    <source>
        <dbReference type="Proteomes" id="UP000255421"/>
    </source>
</evidence>
<dbReference type="GO" id="GO:0046872">
    <property type="term" value="F:metal ion binding"/>
    <property type="evidence" value="ECO:0007669"/>
    <property type="project" value="UniProtKB-KW"/>
</dbReference>
<dbReference type="GO" id="GO:0051537">
    <property type="term" value="F:2 iron, 2 sulfur cluster binding"/>
    <property type="evidence" value="ECO:0007669"/>
    <property type="project" value="UniProtKB-KW"/>
</dbReference>
<dbReference type="RefSeq" id="WP_092537549.1">
    <property type="nucleotide sequence ID" value="NZ_FNKQ01000003.1"/>
</dbReference>
<keyword evidence="2" id="KW-0479">Metal-binding</keyword>
<dbReference type="AlphaFoldDB" id="A0A1H1DCM8"/>
<dbReference type="PANTHER" id="PTHR40261">
    <property type="match status" value="1"/>
</dbReference>
<dbReference type="GO" id="GO:0051213">
    <property type="term" value="F:dioxygenase activity"/>
    <property type="evidence" value="ECO:0007669"/>
    <property type="project" value="UniProtKB-KW"/>
</dbReference>
<protein>
    <submittedName>
        <fullName evidence="7">Ferredoxin subunit of nitrite reductase or a ring-hydroxylating dioxygenase</fullName>
    </submittedName>
    <submittedName>
        <fullName evidence="6">Rieske (2Fe-2S) protein</fullName>
    </submittedName>
</protein>
<reference evidence="6 9" key="3">
    <citation type="submission" date="2018-07" db="EMBL/GenBank/DDBJ databases">
        <title>Genome sequence of extremly halophilic archaeon Halopelagius longus strain BC12-B1.</title>
        <authorList>
            <person name="Zhang X."/>
        </authorList>
    </citation>
    <scope>NUCLEOTIDE SEQUENCE [LARGE SCALE GENOMIC DNA]</scope>
    <source>
        <strain evidence="6 9">BC12-B1</strain>
    </source>
</reference>
<evidence type="ECO:0000313" key="6">
    <source>
        <dbReference type="EMBL" id="RDI71267.1"/>
    </source>
</evidence>
<dbReference type="OrthoDB" id="250454at2157"/>
<dbReference type="Proteomes" id="UP000199289">
    <property type="component" value="Unassembled WGS sequence"/>
</dbReference>
<keyword evidence="9" id="KW-1185">Reference proteome</keyword>
<evidence type="ECO:0000313" key="7">
    <source>
        <dbReference type="EMBL" id="SDQ73989.1"/>
    </source>
</evidence>
<dbReference type="SUPFAM" id="SSF50022">
    <property type="entry name" value="ISP domain"/>
    <property type="match status" value="1"/>
</dbReference>
<dbReference type="InterPro" id="IPR036922">
    <property type="entry name" value="Rieske_2Fe-2S_sf"/>
</dbReference>
<keyword evidence="7" id="KW-0223">Dioxygenase</keyword>
<evidence type="ECO:0000256" key="4">
    <source>
        <dbReference type="ARBA" id="ARBA00023014"/>
    </source>
</evidence>
<dbReference type="Pfam" id="PF00355">
    <property type="entry name" value="Rieske"/>
    <property type="match status" value="1"/>
</dbReference>
<dbReference type="Gene3D" id="2.102.10.10">
    <property type="entry name" value="Rieske [2Fe-2S] iron-sulphur domain"/>
    <property type="match status" value="1"/>
</dbReference>
<reference evidence="8" key="1">
    <citation type="submission" date="2016-10" db="EMBL/GenBank/DDBJ databases">
        <authorList>
            <person name="Varghese N."/>
            <person name="Submissions S."/>
        </authorList>
    </citation>
    <scope>NUCLEOTIDE SEQUENCE [LARGE SCALE GENOMIC DNA]</scope>
    <source>
        <strain evidence="8">CGMCC 1.12397</strain>
    </source>
</reference>
<evidence type="ECO:0000259" key="5">
    <source>
        <dbReference type="PROSITE" id="PS51296"/>
    </source>
</evidence>